<evidence type="ECO:0000313" key="5">
    <source>
        <dbReference type="Proteomes" id="UP000594262"/>
    </source>
</evidence>
<feature type="compositionally biased region" description="Basic and acidic residues" evidence="2">
    <location>
        <begin position="684"/>
        <end position="696"/>
    </location>
</feature>
<name>A0A7M5US79_9CNID</name>
<feature type="compositionally biased region" description="Basic and acidic residues" evidence="2">
    <location>
        <begin position="666"/>
        <end position="676"/>
    </location>
</feature>
<accession>A0A7M5US79</accession>
<evidence type="ECO:0000313" key="4">
    <source>
        <dbReference type="EnsemblMetazoa" id="CLYHEMP001791.1"/>
    </source>
</evidence>
<dbReference type="AlphaFoldDB" id="A0A7M5US79"/>
<evidence type="ECO:0000259" key="3">
    <source>
        <dbReference type="PROSITE" id="PS50966"/>
    </source>
</evidence>
<dbReference type="PROSITE" id="PS50966">
    <property type="entry name" value="ZF_SWIM"/>
    <property type="match status" value="1"/>
</dbReference>
<keyword evidence="1" id="KW-0863">Zinc-finger</keyword>
<dbReference type="InterPro" id="IPR052579">
    <property type="entry name" value="Zinc_finger_SWIM"/>
</dbReference>
<dbReference type="PANTHER" id="PTHR31569:SF4">
    <property type="entry name" value="SWIM-TYPE DOMAIN-CONTAINING PROTEIN"/>
    <property type="match status" value="1"/>
</dbReference>
<dbReference type="GeneID" id="136801697"/>
<feature type="compositionally biased region" description="Basic and acidic residues" evidence="2">
    <location>
        <begin position="624"/>
        <end position="636"/>
    </location>
</feature>
<protein>
    <recommendedName>
        <fullName evidence="3">SWIM-type domain-containing protein</fullName>
    </recommendedName>
</protein>
<feature type="compositionally biased region" description="Basic and acidic residues" evidence="2">
    <location>
        <begin position="584"/>
        <end position="596"/>
    </location>
</feature>
<dbReference type="Pfam" id="PF21056">
    <property type="entry name" value="ZSWIM1-3_RNaseH-like"/>
    <property type="match status" value="1"/>
</dbReference>
<dbReference type="EnsemblMetazoa" id="CLYHEMT001791.1">
    <property type="protein sequence ID" value="CLYHEMP001791.1"/>
    <property type="gene ID" value="CLYHEMG001791"/>
</dbReference>
<dbReference type="InterPro" id="IPR048324">
    <property type="entry name" value="ZSWIM1-3_RNaseH-like"/>
</dbReference>
<proteinExistence type="predicted"/>
<feature type="region of interest" description="Disordered" evidence="2">
    <location>
        <begin position="584"/>
        <end position="781"/>
    </location>
</feature>
<dbReference type="InterPro" id="IPR007527">
    <property type="entry name" value="Znf_SWIM"/>
</dbReference>
<keyword evidence="1" id="KW-0479">Metal-binding</keyword>
<evidence type="ECO:0000256" key="1">
    <source>
        <dbReference type="PROSITE-ProRule" id="PRU00325"/>
    </source>
</evidence>
<dbReference type="RefSeq" id="XP_066914445.1">
    <property type="nucleotide sequence ID" value="XM_067058344.1"/>
</dbReference>
<dbReference type="OrthoDB" id="5976446at2759"/>
<reference evidence="4" key="1">
    <citation type="submission" date="2021-01" db="UniProtKB">
        <authorList>
            <consortium name="EnsemblMetazoa"/>
        </authorList>
    </citation>
    <scope>IDENTIFICATION</scope>
</reference>
<sequence length="781" mass="89294">MLSKEKHYLKTGMSMNHSNTMRFNMYANTAEKLVHEAQAKERQALTNECPFFINIGLSKDVQSLVVTKAHFIHNHEINRNLLRHYASQRKLDKGTKYQAIDFLKAGANKKKVRQKLASETGKIVTMRDIHNLNQLSKTEDPSRNDLQRVVDILRDEFGCSVSVRHDKKDNFLGLFFQDESMKENFDRFPEILFLDATFKVNEVRIPAYIFLVEDSLGQSEVVGVALLINETKENLTWLINKFADENPTKKIRVVMADKDVNERNRIAEILGVPILICLFHALKAFKRELSTLSLTKTVKEDAKTLFEKMCYAWSQEEFEKFEKQFEALESPDLVAYYKTNWKPISKEWVRCFKAESGDFLNSTNNRLESFNSKLKTVVNIHCSLEEFVRGFFTVLSALRTERDVNVVKEFQKTKFSIAKDPNIVAIRDHLTSYSADFVCNELAAFPKTSERKSTIDSCDCPFYNSMRLPCRHILKSRSSKGCTPIFDPDLCEFRWSRAYLHQSQRLFLESHLKRTQTIEISSSTSRPMAVMNQVERFRSANGVCQNLSKLASEAGGSAFVERMRLLQKLEDLWRDGKEARLIFPPDRVESEVHPRNETSTGPNPPDRVESEVHPRNKTSTGLHPPDRVESEVHPRNETSTGPNPPDRVESEVHPRNKTSTGPNPPDRVESEVHPRNETSTGLHPPDRVESEVHPRNETSTGANPPDCVESEVHPRNETSTGPNPPDCVESEVHPRNETSTGPNPPDRVESEVHPRNKTSTGLHPPDCVESEVHPRIISKDY</sequence>
<keyword evidence="1" id="KW-0862">Zinc</keyword>
<dbReference type="Proteomes" id="UP000594262">
    <property type="component" value="Unplaced"/>
</dbReference>
<evidence type="ECO:0000256" key="2">
    <source>
        <dbReference type="SAM" id="MobiDB-lite"/>
    </source>
</evidence>
<dbReference type="PANTHER" id="PTHR31569">
    <property type="entry name" value="SWIM-TYPE DOMAIN-CONTAINING PROTEIN"/>
    <property type="match status" value="1"/>
</dbReference>
<organism evidence="4 5">
    <name type="scientific">Clytia hemisphaerica</name>
    <dbReference type="NCBI Taxonomy" id="252671"/>
    <lineage>
        <taxon>Eukaryota</taxon>
        <taxon>Metazoa</taxon>
        <taxon>Cnidaria</taxon>
        <taxon>Hydrozoa</taxon>
        <taxon>Hydroidolina</taxon>
        <taxon>Leptothecata</taxon>
        <taxon>Obeliida</taxon>
        <taxon>Clytiidae</taxon>
        <taxon>Clytia</taxon>
    </lineage>
</organism>
<keyword evidence="5" id="KW-1185">Reference proteome</keyword>
<feature type="compositionally biased region" description="Basic and acidic residues" evidence="2">
    <location>
        <begin position="770"/>
        <end position="781"/>
    </location>
</feature>
<dbReference type="GO" id="GO:0008270">
    <property type="term" value="F:zinc ion binding"/>
    <property type="evidence" value="ECO:0007669"/>
    <property type="project" value="UniProtKB-KW"/>
</dbReference>
<feature type="domain" description="SWIM-type" evidence="3">
    <location>
        <begin position="445"/>
        <end position="481"/>
    </location>
</feature>